<dbReference type="InterPro" id="IPR039247">
    <property type="entry name" value="KhpB"/>
</dbReference>
<dbReference type="CDD" id="cd02644">
    <property type="entry name" value="R3H_jag"/>
    <property type="match status" value="1"/>
</dbReference>
<dbReference type="NCBIfam" id="NF041568">
    <property type="entry name" value="Jag_EloR"/>
    <property type="match status" value="1"/>
</dbReference>
<dbReference type="InterPro" id="IPR032782">
    <property type="entry name" value="KhpB_N"/>
</dbReference>
<dbReference type="PANTHER" id="PTHR35800">
    <property type="entry name" value="PROTEIN JAG"/>
    <property type="match status" value="1"/>
</dbReference>
<evidence type="ECO:0000256" key="2">
    <source>
        <dbReference type="ARBA" id="ARBA00022884"/>
    </source>
</evidence>
<dbReference type="InterPro" id="IPR038247">
    <property type="entry name" value="Jag_N_dom_sf"/>
</dbReference>
<evidence type="ECO:0000256" key="4">
    <source>
        <dbReference type="ARBA" id="ARBA00023186"/>
    </source>
</evidence>
<evidence type="ECO:0000313" key="9">
    <source>
        <dbReference type="EMBL" id="SVA91078.1"/>
    </source>
</evidence>
<dbReference type="GO" id="GO:0071555">
    <property type="term" value="P:cell wall organization"/>
    <property type="evidence" value="ECO:0007669"/>
    <property type="project" value="UniProtKB-KW"/>
</dbReference>
<feature type="coiled-coil region" evidence="6">
    <location>
        <begin position="11"/>
        <end position="38"/>
    </location>
</feature>
<keyword evidence="2" id="KW-0694">RNA-binding</keyword>
<dbReference type="GO" id="GO:0003723">
    <property type="term" value="F:RNA binding"/>
    <property type="evidence" value="ECO:0007669"/>
    <property type="project" value="UniProtKB-KW"/>
</dbReference>
<evidence type="ECO:0000256" key="7">
    <source>
        <dbReference type="SAM" id="MobiDB-lite"/>
    </source>
</evidence>
<keyword evidence="1" id="KW-0963">Cytoplasm</keyword>
<dbReference type="PANTHER" id="PTHR35800:SF1">
    <property type="entry name" value="RNA-BINDING PROTEIN KHPB"/>
    <property type="match status" value="1"/>
</dbReference>
<dbReference type="InterPro" id="IPR001374">
    <property type="entry name" value="R3H_dom"/>
</dbReference>
<proteinExistence type="inferred from homology"/>
<dbReference type="InterPro" id="IPR038008">
    <property type="entry name" value="Jag_KH"/>
</dbReference>
<dbReference type="AlphaFoldDB" id="A0A381ZP41"/>
<evidence type="ECO:0000256" key="5">
    <source>
        <dbReference type="ARBA" id="ARBA00023316"/>
    </source>
</evidence>
<dbReference type="GO" id="GO:0008360">
    <property type="term" value="P:regulation of cell shape"/>
    <property type="evidence" value="ECO:0007669"/>
    <property type="project" value="UniProtKB-KW"/>
</dbReference>
<sequence>MENQESRIVKAKNIEEAIEVAMHELDAARDELEVAILDRGKPGFLGLGSEMARIQVRRLTQSEAGQVSAMESVSTLLRHMRVSAVSTLVNAHDKESGGPAIDIEGEDSGLLIGRKGETLRAMQFVVNLIVNKNRESHLRVLLDVEQYRDRKHTALGEMAKRVANRVAATSRPVTLEPMPPDERRAVHIALADHPTVSTESTGLGTERRVSINPKL</sequence>
<dbReference type="InterPro" id="IPR034079">
    <property type="entry name" value="R3H_KhpB"/>
</dbReference>
<dbReference type="EMBL" id="UINC01022117">
    <property type="protein sequence ID" value="SVA91078.1"/>
    <property type="molecule type" value="Genomic_DNA"/>
</dbReference>
<dbReference type="Pfam" id="PF14804">
    <property type="entry name" value="Jag_N"/>
    <property type="match status" value="1"/>
</dbReference>
<dbReference type="InterPro" id="IPR036867">
    <property type="entry name" value="R3H_dom_sf"/>
</dbReference>
<evidence type="ECO:0000256" key="6">
    <source>
        <dbReference type="SAM" id="Coils"/>
    </source>
</evidence>
<feature type="domain" description="R3H" evidence="8">
    <location>
        <begin position="149"/>
        <end position="215"/>
    </location>
</feature>
<dbReference type="Pfam" id="PF01424">
    <property type="entry name" value="R3H"/>
    <property type="match status" value="1"/>
</dbReference>
<reference evidence="9" key="1">
    <citation type="submission" date="2018-05" db="EMBL/GenBank/DDBJ databases">
        <authorList>
            <person name="Lanie J.A."/>
            <person name="Ng W.-L."/>
            <person name="Kazmierczak K.M."/>
            <person name="Andrzejewski T.M."/>
            <person name="Davidsen T.M."/>
            <person name="Wayne K.J."/>
            <person name="Tettelin H."/>
            <person name="Glass J.I."/>
            <person name="Rusch D."/>
            <person name="Podicherti R."/>
            <person name="Tsui H.-C.T."/>
            <person name="Winkler M.E."/>
        </authorList>
    </citation>
    <scope>NUCLEOTIDE SEQUENCE</scope>
</reference>
<accession>A0A381ZP41</accession>
<gene>
    <name evidence="9" type="ORF">METZ01_LOCUS143932</name>
</gene>
<dbReference type="CDD" id="cd02414">
    <property type="entry name" value="KH-II_Jag"/>
    <property type="match status" value="1"/>
</dbReference>
<organism evidence="9">
    <name type="scientific">marine metagenome</name>
    <dbReference type="NCBI Taxonomy" id="408172"/>
    <lineage>
        <taxon>unclassified sequences</taxon>
        <taxon>metagenomes</taxon>
        <taxon>ecological metagenomes</taxon>
    </lineage>
</organism>
<dbReference type="PROSITE" id="PS51061">
    <property type="entry name" value="R3H"/>
    <property type="match status" value="1"/>
</dbReference>
<keyword evidence="5" id="KW-0961">Cell wall biogenesis/degradation</keyword>
<keyword evidence="4" id="KW-0143">Chaperone</keyword>
<dbReference type="Pfam" id="PF13083">
    <property type="entry name" value="KH_KhpA-B"/>
    <property type="match status" value="1"/>
</dbReference>
<dbReference type="SMART" id="SM01245">
    <property type="entry name" value="Jag_N"/>
    <property type="match status" value="1"/>
</dbReference>
<dbReference type="InterPro" id="IPR015946">
    <property type="entry name" value="KH_dom-like_a/b"/>
</dbReference>
<evidence type="ECO:0000256" key="3">
    <source>
        <dbReference type="ARBA" id="ARBA00022960"/>
    </source>
</evidence>
<dbReference type="Gene3D" id="3.30.1370.50">
    <property type="entry name" value="R3H-like domain"/>
    <property type="match status" value="1"/>
</dbReference>
<evidence type="ECO:0000256" key="1">
    <source>
        <dbReference type="ARBA" id="ARBA00022490"/>
    </source>
</evidence>
<feature type="region of interest" description="Disordered" evidence="7">
    <location>
        <begin position="193"/>
        <end position="215"/>
    </location>
</feature>
<dbReference type="SMART" id="SM00393">
    <property type="entry name" value="R3H"/>
    <property type="match status" value="1"/>
</dbReference>
<dbReference type="HAMAP" id="MF_00867">
    <property type="entry name" value="KhpB"/>
    <property type="match status" value="1"/>
</dbReference>
<dbReference type="Gene3D" id="3.30.300.20">
    <property type="match status" value="1"/>
</dbReference>
<keyword evidence="3" id="KW-0133">Cell shape</keyword>
<keyword evidence="6" id="KW-0175">Coiled coil</keyword>
<dbReference type="Gene3D" id="3.30.30.80">
    <property type="entry name" value="probable RNA-binding protein from clostridium symbiosum atcc 14940"/>
    <property type="match status" value="1"/>
</dbReference>
<evidence type="ECO:0000259" key="8">
    <source>
        <dbReference type="PROSITE" id="PS51061"/>
    </source>
</evidence>
<name>A0A381ZP41_9ZZZZ</name>
<dbReference type="SUPFAM" id="SSF82708">
    <property type="entry name" value="R3H domain"/>
    <property type="match status" value="1"/>
</dbReference>
<protein>
    <recommendedName>
        <fullName evidence="8">R3H domain-containing protein</fullName>
    </recommendedName>
</protein>